<dbReference type="Gene3D" id="3.40.50.450">
    <property type="match status" value="1"/>
</dbReference>
<dbReference type="RefSeq" id="WP_202093488.1">
    <property type="nucleotide sequence ID" value="NZ_CP061035.1"/>
</dbReference>
<reference evidence="2" key="1">
    <citation type="submission" date="2020-09" db="EMBL/GenBank/DDBJ databases">
        <title>Sphingomonas sp., a new species isolated from pork steak.</title>
        <authorList>
            <person name="Heidler von Heilborn D."/>
        </authorList>
    </citation>
    <scope>NUCLEOTIDE SEQUENCE [LARGE SCALE GENOMIC DNA]</scope>
</reference>
<evidence type="ECO:0000313" key="2">
    <source>
        <dbReference type="Proteomes" id="UP000595894"/>
    </source>
</evidence>
<dbReference type="EMBL" id="CP061035">
    <property type="protein sequence ID" value="QQV77200.1"/>
    <property type="molecule type" value="Genomic_DNA"/>
</dbReference>
<accession>A0A974S4N4</accession>
<protein>
    <submittedName>
        <fullName evidence="1">Uncharacterized protein</fullName>
    </submittedName>
</protein>
<dbReference type="KEGG" id="sari:H5J25_18075"/>
<gene>
    <name evidence="1" type="ORF">H5J25_18075</name>
</gene>
<keyword evidence="2" id="KW-1185">Reference proteome</keyword>
<proteinExistence type="predicted"/>
<dbReference type="AlphaFoldDB" id="A0A974S4N4"/>
<sequence length="185" mass="20156">METVFIAGSIAISRLNPLIEMRIRNVVEKGWNVVVGDADGADSSIQACLHSAGATLVTVYCSGDRPRNNLGDWETHNVFPSAAPGTRAFFTAKDIEMAMAADYGLMIWDTKSTGTLSNVLELLSQKKKSVVFINKNKKFVTVSDVVGLETLIGHMSDHARQKAEDKIRLKAKIAALSNEQFSLSI</sequence>
<organism evidence="1 2">
    <name type="scientific">Sphingomonas aliaeris</name>
    <dbReference type="NCBI Taxonomy" id="2759526"/>
    <lineage>
        <taxon>Bacteria</taxon>
        <taxon>Pseudomonadati</taxon>
        <taxon>Pseudomonadota</taxon>
        <taxon>Alphaproteobacteria</taxon>
        <taxon>Sphingomonadales</taxon>
        <taxon>Sphingomonadaceae</taxon>
        <taxon>Sphingomonas</taxon>
    </lineage>
</organism>
<evidence type="ECO:0000313" key="1">
    <source>
        <dbReference type="EMBL" id="QQV77200.1"/>
    </source>
</evidence>
<dbReference type="Proteomes" id="UP000595894">
    <property type="component" value="Chromosome"/>
</dbReference>
<name>A0A974S4N4_9SPHN</name>